<comment type="pathway">
    <text evidence="3">Ketone metabolism; succinyl-CoA degradation; acetoacetyl-CoA from succinyl-CoA: step 1/1.</text>
</comment>
<dbReference type="EMBL" id="JAPDMQ010000019">
    <property type="protein sequence ID" value="KAK0540079.1"/>
    <property type="molecule type" value="Genomic_DNA"/>
</dbReference>
<evidence type="ECO:0000256" key="3">
    <source>
        <dbReference type="PIRNR" id="PIRNR000858"/>
    </source>
</evidence>
<dbReference type="InterPro" id="IPR004164">
    <property type="entry name" value="CoA_transf_AS"/>
</dbReference>
<feature type="active site" description="5-glutamyl coenzyme A thioester intermediate" evidence="4">
    <location>
        <position position="403"/>
    </location>
</feature>
<comment type="function">
    <text evidence="3">Key enzyme for ketone body catabolism. Transfers the CoA moiety from succinate to acetoacetate. Formation of the enzyme-CoA intermediate proceeds via an unstable anhydride species formed between the carboxylate groups of the enzyme and substrate.</text>
</comment>
<name>A0AAN6JN84_9BASI</name>
<dbReference type="GO" id="GO:0046952">
    <property type="term" value="P:ketone body catabolic process"/>
    <property type="evidence" value="ECO:0007669"/>
    <property type="project" value="InterPro"/>
</dbReference>
<reference evidence="6" key="1">
    <citation type="journal article" date="2023" name="PhytoFront">
        <title>Draft Genome Resources of Seven Strains of Tilletia horrida, Causal Agent of Kernel Smut of Rice.</title>
        <authorList>
            <person name="Khanal S."/>
            <person name="Antony Babu S."/>
            <person name="Zhou X.G."/>
        </authorList>
    </citation>
    <scope>NUCLEOTIDE SEQUENCE</scope>
    <source>
        <strain evidence="6">TX3</strain>
    </source>
</reference>
<dbReference type="InterPro" id="IPR012792">
    <property type="entry name" value="3-oxoacid_CoA-transf_A"/>
</dbReference>
<feature type="region of interest" description="Disordered" evidence="5">
    <location>
        <begin position="45"/>
        <end position="66"/>
    </location>
</feature>
<dbReference type="NCBIfam" id="TIGR02428">
    <property type="entry name" value="pcaJ_scoB_fam"/>
    <property type="match status" value="1"/>
</dbReference>
<keyword evidence="2 3" id="KW-0808">Transferase</keyword>
<organism evidence="6 7">
    <name type="scientific">Tilletia horrida</name>
    <dbReference type="NCBI Taxonomy" id="155126"/>
    <lineage>
        <taxon>Eukaryota</taxon>
        <taxon>Fungi</taxon>
        <taxon>Dikarya</taxon>
        <taxon>Basidiomycota</taxon>
        <taxon>Ustilaginomycotina</taxon>
        <taxon>Exobasidiomycetes</taxon>
        <taxon>Tilletiales</taxon>
        <taxon>Tilletiaceae</taxon>
        <taxon>Tilletia</taxon>
    </lineage>
</organism>
<evidence type="ECO:0000256" key="2">
    <source>
        <dbReference type="ARBA" id="ARBA00022679"/>
    </source>
</evidence>
<dbReference type="GO" id="GO:0008260">
    <property type="term" value="F:succinyl-CoA:3-oxo-acid CoA-transferase activity"/>
    <property type="evidence" value="ECO:0007669"/>
    <property type="project" value="UniProtKB-EC"/>
</dbReference>
<dbReference type="Pfam" id="PF01144">
    <property type="entry name" value="CoA_trans"/>
    <property type="match status" value="2"/>
</dbReference>
<dbReference type="SUPFAM" id="SSF100950">
    <property type="entry name" value="NagB/RpiA/CoA transferase-like"/>
    <property type="match status" value="2"/>
</dbReference>
<dbReference type="EC" id="2.8.3.5" evidence="3"/>
<evidence type="ECO:0000256" key="5">
    <source>
        <dbReference type="SAM" id="MobiDB-lite"/>
    </source>
</evidence>
<dbReference type="InterPro" id="IPR014388">
    <property type="entry name" value="3-oxoacid_CoA-transferase"/>
</dbReference>
<accession>A0AAN6JN84</accession>
<dbReference type="PANTHER" id="PTHR13707:SF60">
    <property type="entry name" value="ACETATE COA-TRANSFERASE SUBUNIT ALPHA"/>
    <property type="match status" value="1"/>
</dbReference>
<gene>
    <name evidence="6" type="ORF">OC842_000653</name>
</gene>
<evidence type="ECO:0000313" key="6">
    <source>
        <dbReference type="EMBL" id="KAK0540079.1"/>
    </source>
</evidence>
<dbReference type="NCBIfam" id="TIGR02429">
    <property type="entry name" value="pcaI_scoA_fam"/>
    <property type="match status" value="1"/>
</dbReference>
<comment type="similarity">
    <text evidence="1 3">Belongs to the 3-oxoacid CoA-transferase family.</text>
</comment>
<dbReference type="InterPro" id="IPR012791">
    <property type="entry name" value="3-oxoacid_CoA-transf_B"/>
</dbReference>
<dbReference type="SMART" id="SM00882">
    <property type="entry name" value="CoA_trans"/>
    <property type="match status" value="2"/>
</dbReference>
<dbReference type="Proteomes" id="UP001176521">
    <property type="component" value="Unassembled WGS sequence"/>
</dbReference>
<keyword evidence="7" id="KW-1185">Reference proteome</keyword>
<dbReference type="AlphaFoldDB" id="A0AAN6JN84"/>
<keyword evidence="3" id="KW-0496">Mitochondrion</keyword>
<dbReference type="PROSITE" id="PS01274">
    <property type="entry name" value="COA_TRANSF_2"/>
    <property type="match status" value="1"/>
</dbReference>
<evidence type="ECO:0000256" key="4">
    <source>
        <dbReference type="PIRSR" id="PIRSR000858-1"/>
    </source>
</evidence>
<dbReference type="PIRSF" id="PIRSF000858">
    <property type="entry name" value="SCOT-t"/>
    <property type="match status" value="1"/>
</dbReference>
<protein>
    <recommendedName>
        <fullName evidence="3">Succinyl-CoA:3-ketoacid-coenzyme A transferase</fullName>
        <ecNumber evidence="3">2.8.3.5</ecNumber>
    </recommendedName>
</protein>
<evidence type="ECO:0000256" key="1">
    <source>
        <dbReference type="ARBA" id="ARBA00007154"/>
    </source>
</evidence>
<proteinExistence type="inferred from homology"/>
<sequence length="578" mass="60720">MLAPSSSMLARSAAVAHAAAPTVSRSAAGTITSLRALHVLAAPQGAARRSGSSPLRARLASPTSCAGPVSSSKRTVITGTAPKVSKVVDSADEAVRDIKPGSVVLSSGFGLCGTPDTLIAAIARNPSIKELTCVSNNAGSGEKGLGKLLHTRQIAKMISSFIGSNKAFEQQYFAGEVALQLTPQGSIVERCRAGAFGIPAFYTPTGYGTNVQSGDLVTRYHPRKEGEKELKPAESQTGREAREFGGRGYILEEAIYGDVAIVHAWKADEMGNCVFKYGASNFGPVFAKNAKLTIIEAEEIVPTGTLDPNQVQLPSIFVNRIVKATEAKHVEVLALREDKAAEDKGAVSAVPPEKSDARARRERICARAARELKNGDYVNLGVGMPTLVPSYLPDGVDVVLHSENGILGVGPYPTKEEVDPDLVNAGKETITLRPGAATFDSSESFGMIRGGHVDVTMLGALQVSAGGDLANYMIPGKLMKGMGGAMDLVSSPDATKVVVLTDHVDKNGRSKIVQKSSLPLTGMRCVSQIITDLAVFDVDRSEPDGDGLTLTELMPGVTLEEVKEATDARFKLGPGIKA</sequence>
<comment type="caution">
    <text evidence="6">The sequence shown here is derived from an EMBL/GenBank/DDBJ whole genome shotgun (WGS) entry which is preliminary data.</text>
</comment>
<dbReference type="PANTHER" id="PTHR13707">
    <property type="entry name" value="KETOACID-COENZYME A TRANSFERASE"/>
    <property type="match status" value="1"/>
</dbReference>
<comment type="catalytic activity">
    <reaction evidence="3">
        <text>a 3-oxo acid + succinyl-CoA = a 3-oxoacyl-CoA + succinate</text>
        <dbReference type="Rhea" id="RHEA:24564"/>
        <dbReference type="ChEBI" id="CHEBI:30031"/>
        <dbReference type="ChEBI" id="CHEBI:35973"/>
        <dbReference type="ChEBI" id="CHEBI:57292"/>
        <dbReference type="ChEBI" id="CHEBI:90726"/>
        <dbReference type="EC" id="2.8.3.5"/>
    </reaction>
</comment>
<dbReference type="Gene3D" id="3.40.1080.10">
    <property type="entry name" value="Glutaconate Coenzyme A-transferase"/>
    <property type="match status" value="2"/>
</dbReference>
<dbReference type="InterPro" id="IPR004165">
    <property type="entry name" value="CoA_trans_fam_I"/>
</dbReference>
<evidence type="ECO:0000313" key="7">
    <source>
        <dbReference type="Proteomes" id="UP001176521"/>
    </source>
</evidence>
<dbReference type="InterPro" id="IPR037171">
    <property type="entry name" value="NagB/RpiA_transferase-like"/>
</dbReference>